<dbReference type="PANTHER" id="PTHR23253:SF9">
    <property type="entry name" value="EUKARYOTIC TRANSLATION INITIATION FACTOR 4 GAMMA 2"/>
    <property type="match status" value="1"/>
</dbReference>
<feature type="compositionally biased region" description="Low complexity" evidence="8">
    <location>
        <begin position="263"/>
        <end position="281"/>
    </location>
</feature>
<protein>
    <submittedName>
        <fullName evidence="11">Eukaryotic initiation factor 4F subunit p150 homologue, putative</fullName>
    </submittedName>
</protein>
<dbReference type="SUPFAM" id="SSF48371">
    <property type="entry name" value="ARM repeat"/>
    <property type="match status" value="1"/>
</dbReference>
<feature type="compositionally biased region" description="Basic and acidic residues" evidence="8">
    <location>
        <begin position="619"/>
        <end position="639"/>
    </location>
</feature>
<evidence type="ECO:0000256" key="2">
    <source>
        <dbReference type="ARBA" id="ARBA00005775"/>
    </source>
</evidence>
<keyword evidence="4 11" id="KW-0396">Initiation factor</keyword>
<feature type="compositionally biased region" description="Low complexity" evidence="8">
    <location>
        <begin position="426"/>
        <end position="440"/>
    </location>
</feature>
<feature type="compositionally biased region" description="Basic and acidic residues" evidence="8">
    <location>
        <begin position="1017"/>
        <end position="1026"/>
    </location>
</feature>
<feature type="region of interest" description="Disordered" evidence="8">
    <location>
        <begin position="1"/>
        <end position="127"/>
    </location>
</feature>
<feature type="compositionally biased region" description="Basic and acidic residues" evidence="8">
    <location>
        <begin position="223"/>
        <end position="236"/>
    </location>
</feature>
<dbReference type="PANTHER" id="PTHR23253">
    <property type="entry name" value="EUKARYOTIC TRANSLATION INITIATION FACTOR 4 GAMMA"/>
    <property type="match status" value="1"/>
</dbReference>
<dbReference type="InterPro" id="IPR003890">
    <property type="entry name" value="MIF4G-like_typ-3"/>
</dbReference>
<sequence>MSDNTTLNQSSTGDSKSTPGAVPSSTDGSSSAPVGNNANSVDQSSVSTDKQHGNQNVPQSGGGYSGQNYNANYQGYGNNLNYNSNFNNPNYYHKNQYNKNYTGSGGRQNNYNNNANQNNNQRYNNNKKQYNNQKMNHHHHNQQQPQQQYVNYPYNAAAAAAPQMYGYYMGGYQPLYVSGVPLQYGAIPGTPGQQFPGQVASPAAPTSQPQQISTPPTPKIRLTTKDGKPVDLDEKKRKTASSTPVASPQPAKATTVSSDKDSTPPSSTTATESKSTGSSAAEEFKRKIRERAAAAAAAASKGKEESATEAKKEGEEVPVAKEPSASVDQPAVIPPQESLKDTVENPQPEVSETPVETKKELPTNEETKEVLTSETNDTTPSDEPKVEENPVESNDKVEQPNETQSATVTVEGDNESIVDNRDEEVTTVSETETEPATAPASVPDFTISQFLERLKIVTPIDDILATKYPENIQGVDDSKQIAGKKYRYDPQFLIQFRDVISYTIDPTFKAHLESLDIHPNAMKRSGSTRDGSSRGGLPNKFTGGLPARFNGPGGKGGVPFDGGRQNSRSGSKRGGRGASTRDKSTRKGTPSKRGGGRGDRSEMRERGGGGGVGPGGEEDANKQGEVKPVEEVKPLEKSANRWVPKSRMQKKEVKVAEDGTILLEPEDVEKKTKSLLNKLTLEMFTSISDEIIGLTNQSKHEKDAATIKQIISLTFAKACDEPHWSEMYAKLCAKMCTSVSNDITDESITLKDGTHASGGVLARRLLLATCQKEYEKGWTDKLPTNPDGSPLEPEMMSDEYYAMAAAKRRGLGLVKFIGHLYNLNMLNDHVIYVCLKDQTKNTIDPSDDSLENLTQLIQTVGPKLDSNERTRTMLKIVFDYIEKVLEGVKLPSRIKFMLMDLQDLRQAKWISVKGDAGPKTIEEIHRDAEIKKMEEERAKNEKKRKQHQLGGDSRSNSSRGGSNWNNNNNNNNNNINNNNNNNQSSNGPFMKKSPSFITQRVGSSRSPSTSTLQNSDLQRDTSKRSEPSQSNIFAALEGGDDDEDE</sequence>
<dbReference type="GeneID" id="8046306"/>
<gene>
    <name evidence="10" type="ordered locus">Cd36_22930</name>
    <name evidence="11" type="ORF">CD36_22930</name>
</gene>
<dbReference type="Pfam" id="PF02854">
    <property type="entry name" value="MIF4G"/>
    <property type="match status" value="1"/>
</dbReference>
<comment type="similarity">
    <text evidence="2">Belongs to the eukaryotic initiation factor 4G family.</text>
</comment>
<organism evidence="11 12">
    <name type="scientific">Candida dubliniensis (strain CD36 / ATCC MYA-646 / CBS 7987 / NCPF 3949 / NRRL Y-17841)</name>
    <name type="common">Yeast</name>
    <dbReference type="NCBI Taxonomy" id="573826"/>
    <lineage>
        <taxon>Eukaryota</taxon>
        <taxon>Fungi</taxon>
        <taxon>Dikarya</taxon>
        <taxon>Ascomycota</taxon>
        <taxon>Saccharomycotina</taxon>
        <taxon>Pichiomycetes</taxon>
        <taxon>Debaryomycetaceae</taxon>
        <taxon>Candida/Lodderomyces clade</taxon>
        <taxon>Candida</taxon>
    </lineage>
</organism>
<accession>B9WCF0</accession>
<feature type="compositionally biased region" description="Polar residues" evidence="8">
    <location>
        <begin position="1"/>
        <end position="58"/>
    </location>
</feature>
<dbReference type="RefSeq" id="XP_002418767.1">
    <property type="nucleotide sequence ID" value="XM_002418722.1"/>
</dbReference>
<keyword evidence="6" id="KW-0694">RNA-binding</keyword>
<keyword evidence="7" id="KW-0648">Protein biosynthesis</keyword>
<dbReference type="GO" id="GO:0016281">
    <property type="term" value="C:eukaryotic translation initiation factor 4F complex"/>
    <property type="evidence" value="ECO:0007669"/>
    <property type="project" value="TreeGrafter"/>
</dbReference>
<evidence type="ECO:0000256" key="6">
    <source>
        <dbReference type="ARBA" id="ARBA00022884"/>
    </source>
</evidence>
<feature type="region of interest" description="Disordered" evidence="8">
    <location>
        <begin position="521"/>
        <end position="644"/>
    </location>
</feature>
<feature type="compositionally biased region" description="Basic and acidic residues" evidence="8">
    <location>
        <begin position="596"/>
        <end position="607"/>
    </location>
</feature>
<dbReference type="CGD" id="CAL0000165205">
    <property type="gene designation" value="Cd36_22930"/>
</dbReference>
<dbReference type="GO" id="GO:0003729">
    <property type="term" value="F:mRNA binding"/>
    <property type="evidence" value="ECO:0007669"/>
    <property type="project" value="TreeGrafter"/>
</dbReference>
<evidence type="ECO:0000256" key="1">
    <source>
        <dbReference type="ARBA" id="ARBA00004496"/>
    </source>
</evidence>
<proteinExistence type="inferred from homology"/>
<dbReference type="VEuPathDB" id="FungiDB:CD36_22930"/>
<feature type="compositionally biased region" description="Low complexity" evidence="8">
    <location>
        <begin position="953"/>
        <end position="986"/>
    </location>
</feature>
<evidence type="ECO:0000313" key="11">
    <source>
        <dbReference type="EMBL" id="CAX44072.1"/>
    </source>
</evidence>
<evidence type="ECO:0000256" key="7">
    <source>
        <dbReference type="ARBA" id="ARBA00022917"/>
    </source>
</evidence>
<feature type="domain" description="MIF4G" evidence="9">
    <location>
        <begin position="669"/>
        <end position="908"/>
    </location>
</feature>
<feature type="compositionally biased region" description="Polar residues" evidence="8">
    <location>
        <begin position="995"/>
        <end position="1016"/>
    </location>
</feature>
<feature type="compositionally biased region" description="Gly residues" evidence="8">
    <location>
        <begin position="551"/>
        <end position="560"/>
    </location>
</feature>
<dbReference type="InterPro" id="IPR016024">
    <property type="entry name" value="ARM-type_fold"/>
</dbReference>
<dbReference type="SUPFAM" id="SSF101489">
    <property type="entry name" value="Eukaryotic initiation factor 4f subunit eIF4g, eIF4e-binding domain"/>
    <property type="match status" value="1"/>
</dbReference>
<evidence type="ECO:0000259" key="9">
    <source>
        <dbReference type="SMART" id="SM00543"/>
    </source>
</evidence>
<feature type="compositionally biased region" description="Low complexity" evidence="8">
    <location>
        <begin position="108"/>
        <end position="127"/>
    </location>
</feature>
<dbReference type="Proteomes" id="UP000002605">
    <property type="component" value="Chromosome 2"/>
</dbReference>
<keyword evidence="5" id="KW-0597">Phosphoprotein</keyword>
<evidence type="ECO:0000313" key="12">
    <source>
        <dbReference type="Proteomes" id="UP000002605"/>
    </source>
</evidence>
<reference evidence="11 12" key="1">
    <citation type="journal article" date="2009" name="Genome Res.">
        <title>Comparative genomics of the fungal pathogens Candida dubliniensis and Candida albicans.</title>
        <authorList>
            <person name="Jackson A.P."/>
            <person name="Gamble J.A."/>
            <person name="Yeomans T."/>
            <person name="Moran G.P."/>
            <person name="Saunders D."/>
            <person name="Harris D."/>
            <person name="Aslett M."/>
            <person name="Barrell J.F."/>
            <person name="Butler G."/>
            <person name="Citiulo F."/>
            <person name="Coleman D.C."/>
            <person name="de Groot P.W.J."/>
            <person name="Goodwin T.J."/>
            <person name="Quail M.A."/>
            <person name="McQuillan J."/>
            <person name="Munro C.A."/>
            <person name="Pain A."/>
            <person name="Poulter R.T."/>
            <person name="Rajandream M.A."/>
            <person name="Renauld H."/>
            <person name="Spiering M.J."/>
            <person name="Tivey A."/>
            <person name="Gow N.A.R."/>
            <person name="Barrell B."/>
            <person name="Sullivan D.J."/>
            <person name="Berriman M."/>
        </authorList>
    </citation>
    <scope>NUCLEOTIDE SEQUENCE [LARGE SCALE GENOMIC DNA]</scope>
    <source>
        <strain evidence="12">CD36 / ATCC MYA-646 / CBS 7987 / NCPF 3949 / NRRL Y-17841</strain>
    </source>
</reference>
<dbReference type="EMBL" id="FM992689">
    <property type="protein sequence ID" value="CAX44072.1"/>
    <property type="molecule type" value="Genomic_DNA"/>
</dbReference>
<feature type="compositionally biased region" description="Basic and acidic residues" evidence="8">
    <location>
        <begin position="301"/>
        <end position="319"/>
    </location>
</feature>
<dbReference type="HOGENOM" id="CLU_006715_0_0_1"/>
<evidence type="ECO:0000256" key="4">
    <source>
        <dbReference type="ARBA" id="ARBA00022540"/>
    </source>
</evidence>
<dbReference type="KEGG" id="cdu:CD36_22930"/>
<dbReference type="GO" id="GO:0003743">
    <property type="term" value="F:translation initiation factor activity"/>
    <property type="evidence" value="ECO:0007669"/>
    <property type="project" value="UniProtKB-KW"/>
</dbReference>
<dbReference type="FunFam" id="1.25.40.180:FF:000020">
    <property type="entry name" value="Eukaryotic translation initiation factor subunit"/>
    <property type="match status" value="1"/>
</dbReference>
<feature type="compositionally biased region" description="Polar residues" evidence="8">
    <location>
        <begin position="372"/>
        <end position="381"/>
    </location>
</feature>
<dbReference type="Gene3D" id="1.20.970.30">
    <property type="entry name" value="eIF4G, eIF4E-binding domain"/>
    <property type="match status" value="1"/>
</dbReference>
<feature type="compositionally biased region" description="Basic and acidic residues" evidence="8">
    <location>
        <begin position="355"/>
        <end position="371"/>
    </location>
</feature>
<dbReference type="OrthoDB" id="514777at2759"/>
<evidence type="ECO:0000256" key="3">
    <source>
        <dbReference type="ARBA" id="ARBA00022490"/>
    </source>
</evidence>
<keyword evidence="3" id="KW-0963">Cytoplasm</keyword>
<dbReference type="GO" id="GO:0010494">
    <property type="term" value="C:cytoplasmic stress granule"/>
    <property type="evidence" value="ECO:0007669"/>
    <property type="project" value="UniProtKB-ARBA"/>
</dbReference>
<dbReference type="InterPro" id="IPR036211">
    <property type="entry name" value="eIF4G_eIF4E-bd_sf"/>
</dbReference>
<dbReference type="Gene3D" id="1.25.40.180">
    <property type="match status" value="1"/>
</dbReference>
<dbReference type="Pfam" id="PF12152">
    <property type="entry name" value="eIF_4G1"/>
    <property type="match status" value="1"/>
</dbReference>
<name>B9WCF0_CANDC</name>
<evidence type="ECO:0000256" key="8">
    <source>
        <dbReference type="SAM" id="MobiDB-lite"/>
    </source>
</evidence>
<keyword evidence="12" id="KW-1185">Reference proteome</keyword>
<feature type="region of interest" description="Disordered" evidence="8">
    <location>
        <begin position="935"/>
        <end position="1045"/>
    </location>
</feature>
<feature type="region of interest" description="Disordered" evidence="8">
    <location>
        <begin position="193"/>
        <end position="440"/>
    </location>
</feature>
<dbReference type="InterPro" id="IPR022745">
    <property type="entry name" value="eIF4G1_eIF4E-bd"/>
</dbReference>
<dbReference type="eggNOG" id="KOG0401">
    <property type="taxonomic scope" value="Eukaryota"/>
</dbReference>
<dbReference type="AlphaFoldDB" id="B9WCF0"/>
<feature type="compositionally biased region" description="Low complexity" evidence="8">
    <location>
        <begin position="66"/>
        <end position="101"/>
    </location>
</feature>
<evidence type="ECO:0000256" key="5">
    <source>
        <dbReference type="ARBA" id="ARBA00022553"/>
    </source>
</evidence>
<feature type="compositionally biased region" description="Low complexity" evidence="8">
    <location>
        <begin position="205"/>
        <end position="214"/>
    </location>
</feature>
<feature type="compositionally biased region" description="Basic and acidic residues" evidence="8">
    <location>
        <begin position="382"/>
        <end position="399"/>
    </location>
</feature>
<comment type="subcellular location">
    <subcellularLocation>
        <location evidence="1">Cytoplasm</location>
    </subcellularLocation>
</comment>
<evidence type="ECO:0000313" key="10">
    <source>
        <dbReference type="CGD" id="CAL0000165205"/>
    </source>
</evidence>
<dbReference type="SMART" id="SM00543">
    <property type="entry name" value="MIF4G"/>
    <property type="match status" value="1"/>
</dbReference>